<keyword evidence="5" id="KW-0676">Redox-active center</keyword>
<dbReference type="Gene3D" id="3.40.30.10">
    <property type="entry name" value="Glutaredoxin"/>
    <property type="match status" value="1"/>
</dbReference>
<evidence type="ECO:0000313" key="10">
    <source>
        <dbReference type="Proteomes" id="UP000199497"/>
    </source>
</evidence>
<accession>A0A1H0W9K6</accession>
<evidence type="ECO:0000256" key="2">
    <source>
        <dbReference type="ARBA" id="ARBA00022748"/>
    </source>
</evidence>
<feature type="compositionally biased region" description="Gly residues" evidence="6">
    <location>
        <begin position="206"/>
        <end position="215"/>
    </location>
</feature>
<gene>
    <name evidence="9" type="ORF">SAMN04487905_11168</name>
</gene>
<keyword evidence="7" id="KW-0732">Signal</keyword>
<keyword evidence="3" id="KW-0812">Transmembrane</keyword>
<dbReference type="OrthoDB" id="9796554at2"/>
<feature type="chain" id="PRO_5038534679" evidence="7">
    <location>
        <begin position="33"/>
        <end position="225"/>
    </location>
</feature>
<evidence type="ECO:0000256" key="6">
    <source>
        <dbReference type="SAM" id="MobiDB-lite"/>
    </source>
</evidence>
<dbReference type="InterPro" id="IPR000866">
    <property type="entry name" value="AhpC/TSA"/>
</dbReference>
<sequence length="225" mass="24009">MRPNRRWGRPDRRAGALLLTALFALLSGCAGSGDAVSDNGEFTFVSPGGKTRLFYSPGERGRVTGLKGESLADGDDTIRLSDFSEEVVVLNVWGSWCPPCRSEADDLQAVQDELGDDGVQVLGINVRDNRDAAQDFVHNLDVGYPSIFDPAGRSLLALDGFPRSTTPATVVLDREHRVAAIYLSEITKEGLLPKVREVADETSGSDGSGEQGSGEQGAREQGSGQ</sequence>
<keyword evidence="9" id="KW-0413">Isomerase</keyword>
<feature type="region of interest" description="Disordered" evidence="6">
    <location>
        <begin position="194"/>
        <end position="225"/>
    </location>
</feature>
<name>A0A1H0W9K6_9ACTN</name>
<dbReference type="CDD" id="cd02966">
    <property type="entry name" value="TlpA_like_family"/>
    <property type="match status" value="1"/>
</dbReference>
<evidence type="ECO:0000256" key="1">
    <source>
        <dbReference type="ARBA" id="ARBA00004196"/>
    </source>
</evidence>
<evidence type="ECO:0000256" key="4">
    <source>
        <dbReference type="ARBA" id="ARBA00023157"/>
    </source>
</evidence>
<dbReference type="AlphaFoldDB" id="A0A1H0W9K6"/>
<dbReference type="GO" id="GO:0016853">
    <property type="term" value="F:isomerase activity"/>
    <property type="evidence" value="ECO:0007669"/>
    <property type="project" value="UniProtKB-KW"/>
</dbReference>
<keyword evidence="4" id="KW-1015">Disulfide bond</keyword>
<protein>
    <submittedName>
        <fullName evidence="9">Thiol-disulfide isomerase or thioredoxin</fullName>
    </submittedName>
</protein>
<evidence type="ECO:0000259" key="8">
    <source>
        <dbReference type="PROSITE" id="PS51352"/>
    </source>
</evidence>
<dbReference type="RefSeq" id="WP_092603437.1">
    <property type="nucleotide sequence ID" value="NZ_FNJR01000011.1"/>
</dbReference>
<dbReference type="Pfam" id="PF00578">
    <property type="entry name" value="AhpC-TSA"/>
    <property type="match status" value="1"/>
</dbReference>
<dbReference type="SUPFAM" id="SSF52833">
    <property type="entry name" value="Thioredoxin-like"/>
    <property type="match status" value="1"/>
</dbReference>
<evidence type="ECO:0000256" key="7">
    <source>
        <dbReference type="SAM" id="SignalP"/>
    </source>
</evidence>
<dbReference type="InterPro" id="IPR017937">
    <property type="entry name" value="Thioredoxin_CS"/>
</dbReference>
<dbReference type="EMBL" id="FNJR01000011">
    <property type="protein sequence ID" value="SDP87181.1"/>
    <property type="molecule type" value="Genomic_DNA"/>
</dbReference>
<dbReference type="InterPro" id="IPR013766">
    <property type="entry name" value="Thioredoxin_domain"/>
</dbReference>
<dbReference type="GO" id="GO:0017004">
    <property type="term" value="P:cytochrome complex assembly"/>
    <property type="evidence" value="ECO:0007669"/>
    <property type="project" value="UniProtKB-KW"/>
</dbReference>
<dbReference type="InterPro" id="IPR036249">
    <property type="entry name" value="Thioredoxin-like_sf"/>
</dbReference>
<dbReference type="PANTHER" id="PTHR42852:SF6">
    <property type="entry name" value="THIOL:DISULFIDE INTERCHANGE PROTEIN DSBE"/>
    <property type="match status" value="1"/>
</dbReference>
<reference evidence="10" key="1">
    <citation type="submission" date="2016-10" db="EMBL/GenBank/DDBJ databases">
        <authorList>
            <person name="Varghese N."/>
            <person name="Submissions S."/>
        </authorList>
    </citation>
    <scope>NUCLEOTIDE SEQUENCE [LARGE SCALE GENOMIC DNA]</scope>
    <source>
        <strain evidence="10">DSM 46732</strain>
    </source>
</reference>
<keyword evidence="2" id="KW-0201">Cytochrome c-type biogenesis</keyword>
<dbReference type="GO" id="GO:0016209">
    <property type="term" value="F:antioxidant activity"/>
    <property type="evidence" value="ECO:0007669"/>
    <property type="project" value="InterPro"/>
</dbReference>
<comment type="subcellular location">
    <subcellularLocation>
        <location evidence="1">Cell envelope</location>
    </subcellularLocation>
</comment>
<dbReference type="PROSITE" id="PS51257">
    <property type="entry name" value="PROKAR_LIPOPROTEIN"/>
    <property type="match status" value="1"/>
</dbReference>
<evidence type="ECO:0000313" key="9">
    <source>
        <dbReference type="EMBL" id="SDP87181.1"/>
    </source>
</evidence>
<dbReference type="GO" id="GO:0030313">
    <property type="term" value="C:cell envelope"/>
    <property type="evidence" value="ECO:0007669"/>
    <property type="project" value="UniProtKB-SubCell"/>
</dbReference>
<dbReference type="PROSITE" id="PS00194">
    <property type="entry name" value="THIOREDOXIN_1"/>
    <property type="match status" value="1"/>
</dbReference>
<evidence type="ECO:0000256" key="5">
    <source>
        <dbReference type="ARBA" id="ARBA00023284"/>
    </source>
</evidence>
<dbReference type="Proteomes" id="UP000199497">
    <property type="component" value="Unassembled WGS sequence"/>
</dbReference>
<organism evidence="9 10">
    <name type="scientific">Actinopolyspora xinjiangensis</name>
    <dbReference type="NCBI Taxonomy" id="405564"/>
    <lineage>
        <taxon>Bacteria</taxon>
        <taxon>Bacillati</taxon>
        <taxon>Actinomycetota</taxon>
        <taxon>Actinomycetes</taxon>
        <taxon>Actinopolysporales</taxon>
        <taxon>Actinopolysporaceae</taxon>
        <taxon>Actinopolyspora</taxon>
    </lineage>
</organism>
<evidence type="ECO:0000256" key="3">
    <source>
        <dbReference type="ARBA" id="ARBA00022968"/>
    </source>
</evidence>
<proteinExistence type="predicted"/>
<dbReference type="GO" id="GO:0016491">
    <property type="term" value="F:oxidoreductase activity"/>
    <property type="evidence" value="ECO:0007669"/>
    <property type="project" value="InterPro"/>
</dbReference>
<keyword evidence="10" id="KW-1185">Reference proteome</keyword>
<dbReference type="PROSITE" id="PS51352">
    <property type="entry name" value="THIOREDOXIN_2"/>
    <property type="match status" value="1"/>
</dbReference>
<keyword evidence="3" id="KW-0735">Signal-anchor</keyword>
<feature type="signal peptide" evidence="7">
    <location>
        <begin position="1"/>
        <end position="32"/>
    </location>
</feature>
<dbReference type="InterPro" id="IPR050553">
    <property type="entry name" value="Thioredoxin_ResA/DsbE_sf"/>
</dbReference>
<feature type="domain" description="Thioredoxin" evidence="8">
    <location>
        <begin position="45"/>
        <end position="200"/>
    </location>
</feature>
<dbReference type="STRING" id="405564.SAMN04487905_11168"/>
<dbReference type="PANTHER" id="PTHR42852">
    <property type="entry name" value="THIOL:DISULFIDE INTERCHANGE PROTEIN DSBE"/>
    <property type="match status" value="1"/>
</dbReference>